<keyword evidence="2" id="KW-1185">Reference proteome</keyword>
<evidence type="ECO:0000313" key="1">
    <source>
        <dbReference type="EMBL" id="KAI0030248.1"/>
    </source>
</evidence>
<reference evidence="1" key="2">
    <citation type="journal article" date="2022" name="New Phytol.">
        <title>Evolutionary transition to the ectomycorrhizal habit in the genomes of a hyperdiverse lineage of mushroom-forming fungi.</title>
        <authorList>
            <person name="Looney B."/>
            <person name="Miyauchi S."/>
            <person name="Morin E."/>
            <person name="Drula E."/>
            <person name="Courty P.E."/>
            <person name="Kohler A."/>
            <person name="Kuo A."/>
            <person name="LaButti K."/>
            <person name="Pangilinan J."/>
            <person name="Lipzen A."/>
            <person name="Riley R."/>
            <person name="Andreopoulos W."/>
            <person name="He G."/>
            <person name="Johnson J."/>
            <person name="Nolan M."/>
            <person name="Tritt A."/>
            <person name="Barry K.W."/>
            <person name="Grigoriev I.V."/>
            <person name="Nagy L.G."/>
            <person name="Hibbett D."/>
            <person name="Henrissat B."/>
            <person name="Matheny P.B."/>
            <person name="Labbe J."/>
            <person name="Martin F.M."/>
        </authorList>
    </citation>
    <scope>NUCLEOTIDE SEQUENCE</scope>
    <source>
        <strain evidence="1">EC-137</strain>
    </source>
</reference>
<comment type="caution">
    <text evidence="1">The sequence shown here is derived from an EMBL/GenBank/DDBJ whole genome shotgun (WGS) entry which is preliminary data.</text>
</comment>
<reference evidence="1" key="1">
    <citation type="submission" date="2021-02" db="EMBL/GenBank/DDBJ databases">
        <authorList>
            <consortium name="DOE Joint Genome Institute"/>
            <person name="Ahrendt S."/>
            <person name="Looney B.P."/>
            <person name="Miyauchi S."/>
            <person name="Morin E."/>
            <person name="Drula E."/>
            <person name="Courty P.E."/>
            <person name="Chicoki N."/>
            <person name="Fauchery L."/>
            <person name="Kohler A."/>
            <person name="Kuo A."/>
            <person name="Labutti K."/>
            <person name="Pangilinan J."/>
            <person name="Lipzen A."/>
            <person name="Riley R."/>
            <person name="Andreopoulos W."/>
            <person name="He G."/>
            <person name="Johnson J."/>
            <person name="Barry K.W."/>
            <person name="Grigoriev I.V."/>
            <person name="Nagy L."/>
            <person name="Hibbett D."/>
            <person name="Henrissat B."/>
            <person name="Matheny P.B."/>
            <person name="Labbe J."/>
            <person name="Martin F."/>
        </authorList>
    </citation>
    <scope>NUCLEOTIDE SEQUENCE</scope>
    <source>
        <strain evidence="1">EC-137</strain>
    </source>
</reference>
<dbReference type="Proteomes" id="UP000814128">
    <property type="component" value="Unassembled WGS sequence"/>
</dbReference>
<organism evidence="1 2">
    <name type="scientific">Vararia minispora EC-137</name>
    <dbReference type="NCBI Taxonomy" id="1314806"/>
    <lineage>
        <taxon>Eukaryota</taxon>
        <taxon>Fungi</taxon>
        <taxon>Dikarya</taxon>
        <taxon>Basidiomycota</taxon>
        <taxon>Agaricomycotina</taxon>
        <taxon>Agaricomycetes</taxon>
        <taxon>Russulales</taxon>
        <taxon>Lachnocladiaceae</taxon>
        <taxon>Vararia</taxon>
    </lineage>
</organism>
<evidence type="ECO:0000313" key="2">
    <source>
        <dbReference type="Proteomes" id="UP000814128"/>
    </source>
</evidence>
<protein>
    <submittedName>
        <fullName evidence="1">Uncharacterized protein</fullName>
    </submittedName>
</protein>
<proteinExistence type="predicted"/>
<name>A0ACB8QEX6_9AGAM</name>
<accession>A0ACB8QEX6</accession>
<dbReference type="EMBL" id="MU273632">
    <property type="protein sequence ID" value="KAI0030248.1"/>
    <property type="molecule type" value="Genomic_DNA"/>
</dbReference>
<gene>
    <name evidence="1" type="ORF">K488DRAFT_54632</name>
</gene>
<sequence>MATSRQGTVFTTTPLSSVSFEHARETIVSAFNLCKDADERLCAQGADSSDSPLCRRLVGVRILGHLLRHAPSDTAVSHIAKSIVSTKRRDAPDAGDLADLGMFYEQHLIRRFRRFKGRTPQPSSHSSRVSLDFNEKIIQSTLVEAPLSHSTAKNLVFARDEYRCMLSGKVHEPYWTEVYSLKHQDAEHPSYTFAECAHVFPESMNTRFQEKDELKHATNAWTVMRYLGFPSIVDELKGDKIHSLENMLTLEPFLHAFFDRLCLWLEPDLAIPNCYHVGSVKPLESIGIMKSVVTFKSHVQDPPLPLPKADYLRIHASCCKVAHLSGASKLYDQLERELDSDPDSGTPEFASALLARLELIQHYGFVEGSPEDNPP</sequence>